<name>A0A7E4ZXH2_PANRE</name>
<keyword evidence="2" id="KW-1185">Reference proteome</keyword>
<evidence type="ECO:0000313" key="2">
    <source>
        <dbReference type="Proteomes" id="UP000492821"/>
    </source>
</evidence>
<proteinExistence type="predicted"/>
<evidence type="ECO:0000256" key="1">
    <source>
        <dbReference type="SAM" id="MobiDB-lite"/>
    </source>
</evidence>
<accession>A0A7E4ZXH2</accession>
<protein>
    <submittedName>
        <fullName evidence="3">Biogenesis of lysosome-related organelles complex 1 subunit 3</fullName>
    </submittedName>
</protein>
<dbReference type="AlphaFoldDB" id="A0A7E4ZXH2"/>
<reference evidence="2" key="1">
    <citation type="journal article" date="2013" name="Genetics">
        <title>The draft genome and transcriptome of Panagrellus redivivus are shaped by the harsh demands of a free-living lifestyle.</title>
        <authorList>
            <person name="Srinivasan J."/>
            <person name="Dillman A.R."/>
            <person name="Macchietto M.G."/>
            <person name="Heikkinen L."/>
            <person name="Lakso M."/>
            <person name="Fracchia K.M."/>
            <person name="Antoshechkin I."/>
            <person name="Mortazavi A."/>
            <person name="Wong G."/>
            <person name="Sternberg P.W."/>
        </authorList>
    </citation>
    <scope>NUCLEOTIDE SEQUENCE [LARGE SCALE GENOMIC DNA]</scope>
    <source>
        <strain evidence="2">MT8872</strain>
    </source>
</reference>
<sequence>MYVIGKVKECLSRKDKTEENENTLTASTEPSPVLDASQEPETPTETFEIVEKAAPENTVLKENLEKFESFVDKNSSIAELDLKDPLELKFFKMRKELMVSLHEHLQQLKASTEKLNNLTGISSDSQLEKISCLTYNSEQALQTMSQVEAEHTSKLAAENEIGDDWELV</sequence>
<evidence type="ECO:0000313" key="3">
    <source>
        <dbReference type="WBParaSite" id="Pan_g23592.t1"/>
    </source>
</evidence>
<dbReference type="Proteomes" id="UP000492821">
    <property type="component" value="Unassembled WGS sequence"/>
</dbReference>
<organism evidence="2 3">
    <name type="scientific">Panagrellus redivivus</name>
    <name type="common">Microworm</name>
    <dbReference type="NCBI Taxonomy" id="6233"/>
    <lineage>
        <taxon>Eukaryota</taxon>
        <taxon>Metazoa</taxon>
        <taxon>Ecdysozoa</taxon>
        <taxon>Nematoda</taxon>
        <taxon>Chromadorea</taxon>
        <taxon>Rhabditida</taxon>
        <taxon>Tylenchina</taxon>
        <taxon>Panagrolaimomorpha</taxon>
        <taxon>Panagrolaimoidea</taxon>
        <taxon>Panagrolaimidae</taxon>
        <taxon>Panagrellus</taxon>
    </lineage>
</organism>
<reference evidence="3" key="2">
    <citation type="submission" date="2020-10" db="UniProtKB">
        <authorList>
            <consortium name="WormBaseParasite"/>
        </authorList>
    </citation>
    <scope>IDENTIFICATION</scope>
</reference>
<dbReference type="WBParaSite" id="Pan_g23592.t1">
    <property type="protein sequence ID" value="Pan_g23592.t1"/>
    <property type="gene ID" value="Pan_g23592"/>
</dbReference>
<feature type="region of interest" description="Disordered" evidence="1">
    <location>
        <begin position="14"/>
        <end position="45"/>
    </location>
</feature>